<sequence length="146" mass="16681">MLKVVGLLERASRRGFLTHPEFAFKVEDLSFATNRYFMSKVLQTLSTSASDLLDVYTSRPEPYWGKLENGSASLPDELLSSISHLATFSNVQIKEDKTPYQSMLSHISRRIQRIVLNDKAFWSTIHLKGIMTKEKSKWLQSRDGIA</sequence>
<protein>
    <submittedName>
        <fullName evidence="1">Uncharacterized protein</fullName>
    </submittedName>
</protein>
<accession>A0A0H2RA85</accession>
<reference evidence="1 2" key="1">
    <citation type="submission" date="2015-04" db="EMBL/GenBank/DDBJ databases">
        <title>Complete genome sequence of Schizopora paradoxa KUC8140, a cosmopolitan wood degrader in East Asia.</title>
        <authorList>
            <consortium name="DOE Joint Genome Institute"/>
            <person name="Min B."/>
            <person name="Park H."/>
            <person name="Jang Y."/>
            <person name="Kim J.-J."/>
            <person name="Kim K.H."/>
            <person name="Pangilinan J."/>
            <person name="Lipzen A."/>
            <person name="Riley R."/>
            <person name="Grigoriev I.V."/>
            <person name="Spatafora J.W."/>
            <person name="Choi I.-G."/>
        </authorList>
    </citation>
    <scope>NUCLEOTIDE SEQUENCE [LARGE SCALE GENOMIC DNA]</scope>
    <source>
        <strain evidence="1 2">KUC8140</strain>
    </source>
</reference>
<evidence type="ECO:0000313" key="1">
    <source>
        <dbReference type="EMBL" id="KLO08307.1"/>
    </source>
</evidence>
<dbReference type="EMBL" id="KQ086097">
    <property type="protein sequence ID" value="KLO08307.1"/>
    <property type="molecule type" value="Genomic_DNA"/>
</dbReference>
<dbReference type="AlphaFoldDB" id="A0A0H2RA85"/>
<keyword evidence="2" id="KW-1185">Reference proteome</keyword>
<dbReference type="Proteomes" id="UP000053477">
    <property type="component" value="Unassembled WGS sequence"/>
</dbReference>
<organism evidence="1 2">
    <name type="scientific">Schizopora paradoxa</name>
    <dbReference type="NCBI Taxonomy" id="27342"/>
    <lineage>
        <taxon>Eukaryota</taxon>
        <taxon>Fungi</taxon>
        <taxon>Dikarya</taxon>
        <taxon>Basidiomycota</taxon>
        <taxon>Agaricomycotina</taxon>
        <taxon>Agaricomycetes</taxon>
        <taxon>Hymenochaetales</taxon>
        <taxon>Schizoporaceae</taxon>
        <taxon>Schizopora</taxon>
    </lineage>
</organism>
<gene>
    <name evidence="1" type="ORF">SCHPADRAFT_893987</name>
</gene>
<evidence type="ECO:0000313" key="2">
    <source>
        <dbReference type="Proteomes" id="UP000053477"/>
    </source>
</evidence>
<dbReference type="InParanoid" id="A0A0H2RA85"/>
<proteinExistence type="predicted"/>
<dbReference type="OrthoDB" id="2641965at2759"/>
<name>A0A0H2RA85_9AGAM</name>